<reference evidence="1 2" key="1">
    <citation type="submission" date="2022-01" db="EMBL/GenBank/DDBJ databases">
        <authorList>
            <person name="Xiong W."/>
            <person name="Schranz E."/>
        </authorList>
    </citation>
    <scope>NUCLEOTIDE SEQUENCE [LARGE SCALE GENOMIC DNA]</scope>
</reference>
<sequence>MIQLLISRVKTLTTLHQTPHNCIIRWPRYPSEILILFHLRRMSPTPPKLRSFRSIGFRSASSGVLTKFWNRLLQIGGHRQETTPTFAFSVEFCFAGSIGLLDSKTSITKLIRIISQ</sequence>
<name>A0AAU9LDN7_9ASTR</name>
<dbReference type="EMBL" id="CAKMRJ010000001">
    <property type="protein sequence ID" value="CAH1412540.1"/>
    <property type="molecule type" value="Genomic_DNA"/>
</dbReference>
<keyword evidence="2" id="KW-1185">Reference proteome</keyword>
<organism evidence="1 2">
    <name type="scientific">Lactuca virosa</name>
    <dbReference type="NCBI Taxonomy" id="75947"/>
    <lineage>
        <taxon>Eukaryota</taxon>
        <taxon>Viridiplantae</taxon>
        <taxon>Streptophyta</taxon>
        <taxon>Embryophyta</taxon>
        <taxon>Tracheophyta</taxon>
        <taxon>Spermatophyta</taxon>
        <taxon>Magnoliopsida</taxon>
        <taxon>eudicotyledons</taxon>
        <taxon>Gunneridae</taxon>
        <taxon>Pentapetalae</taxon>
        <taxon>asterids</taxon>
        <taxon>campanulids</taxon>
        <taxon>Asterales</taxon>
        <taxon>Asteraceae</taxon>
        <taxon>Cichorioideae</taxon>
        <taxon>Cichorieae</taxon>
        <taxon>Lactucinae</taxon>
        <taxon>Lactuca</taxon>
    </lineage>
</organism>
<dbReference type="AlphaFoldDB" id="A0AAU9LDN7"/>
<gene>
    <name evidence="1" type="ORF">LVIROSA_LOCUS550</name>
</gene>
<evidence type="ECO:0000313" key="2">
    <source>
        <dbReference type="Proteomes" id="UP001157418"/>
    </source>
</evidence>
<protein>
    <submittedName>
        <fullName evidence="1">Uncharacterized protein</fullName>
    </submittedName>
</protein>
<dbReference type="Proteomes" id="UP001157418">
    <property type="component" value="Unassembled WGS sequence"/>
</dbReference>
<proteinExistence type="predicted"/>
<evidence type="ECO:0000313" key="1">
    <source>
        <dbReference type="EMBL" id="CAH1412540.1"/>
    </source>
</evidence>
<accession>A0AAU9LDN7</accession>
<comment type="caution">
    <text evidence="1">The sequence shown here is derived from an EMBL/GenBank/DDBJ whole genome shotgun (WGS) entry which is preliminary data.</text>
</comment>